<feature type="region of interest" description="Disordered" evidence="1">
    <location>
        <begin position="81"/>
        <end position="120"/>
    </location>
</feature>
<dbReference type="Proteomes" id="UP000647133">
    <property type="component" value="Unassembled WGS sequence"/>
</dbReference>
<dbReference type="RefSeq" id="WP_192009015.1">
    <property type="nucleotide sequence ID" value="NZ_JACYTQ010000002.1"/>
</dbReference>
<reference evidence="3 4" key="1">
    <citation type="submission" date="2020-09" db="EMBL/GenBank/DDBJ databases">
        <title>Echinicola sp. CAU 1574 isolated from sand of Sido Beach.</title>
        <authorList>
            <person name="Kim W."/>
        </authorList>
    </citation>
    <scope>NUCLEOTIDE SEQUENCE [LARGE SCALE GENOMIC DNA]</scope>
    <source>
        <strain evidence="3 4">CAU 1574</strain>
    </source>
</reference>
<evidence type="ECO:0000256" key="2">
    <source>
        <dbReference type="SAM" id="Phobius"/>
    </source>
</evidence>
<keyword evidence="2" id="KW-0812">Transmembrane</keyword>
<protein>
    <recommendedName>
        <fullName evidence="5">Anti-sigma factor</fullName>
    </recommendedName>
</protein>
<name>A0ABR9AIK1_9BACT</name>
<sequence length="262" mass="29200">MDKQKHPIDELFSQKLREHQEKPSALAWEKLESQFGPAKNTAKWVWMRAAAVFLAVFALTYILWDQSETIKTNKGPELAQQDIQTSPADTNAKDQTEETITTSESILNTTTENETDQVDKKSIPPTIIENKKQPVRKIQKEENVPQASLVAEKVTPVAVPDPSNNVKELVPELEVPEVKMEELIAENSPTAPSEIQEAVAYKVSIKSNGLTEKPKKENIVEEIGDKINTLGGLLGKVDQGYADLQDAKNNLFASLITKKDRN</sequence>
<evidence type="ECO:0000256" key="1">
    <source>
        <dbReference type="SAM" id="MobiDB-lite"/>
    </source>
</evidence>
<gene>
    <name evidence="3" type="ORF">IFO69_05115</name>
</gene>
<dbReference type="EMBL" id="JACYTQ010000002">
    <property type="protein sequence ID" value="MBD8488121.1"/>
    <property type="molecule type" value="Genomic_DNA"/>
</dbReference>
<accession>A0ABR9AIK1</accession>
<proteinExistence type="predicted"/>
<evidence type="ECO:0008006" key="5">
    <source>
        <dbReference type="Google" id="ProtNLM"/>
    </source>
</evidence>
<keyword evidence="2" id="KW-1133">Transmembrane helix</keyword>
<feature type="transmembrane region" description="Helical" evidence="2">
    <location>
        <begin position="45"/>
        <end position="64"/>
    </location>
</feature>
<evidence type="ECO:0000313" key="3">
    <source>
        <dbReference type="EMBL" id="MBD8488121.1"/>
    </source>
</evidence>
<feature type="compositionally biased region" description="Low complexity" evidence="1">
    <location>
        <begin position="98"/>
        <end position="112"/>
    </location>
</feature>
<keyword evidence="4" id="KW-1185">Reference proteome</keyword>
<evidence type="ECO:0000313" key="4">
    <source>
        <dbReference type="Proteomes" id="UP000647133"/>
    </source>
</evidence>
<organism evidence="3 4">
    <name type="scientific">Echinicola arenosa</name>
    <dbReference type="NCBI Taxonomy" id="2774144"/>
    <lineage>
        <taxon>Bacteria</taxon>
        <taxon>Pseudomonadati</taxon>
        <taxon>Bacteroidota</taxon>
        <taxon>Cytophagia</taxon>
        <taxon>Cytophagales</taxon>
        <taxon>Cyclobacteriaceae</taxon>
        <taxon>Echinicola</taxon>
    </lineage>
</organism>
<keyword evidence="2" id="KW-0472">Membrane</keyword>
<comment type="caution">
    <text evidence="3">The sequence shown here is derived from an EMBL/GenBank/DDBJ whole genome shotgun (WGS) entry which is preliminary data.</text>
</comment>